<feature type="region of interest" description="Disordered" evidence="15">
    <location>
        <begin position="264"/>
        <end position="283"/>
    </location>
</feature>
<sequence length="1583" mass="178527">MSRNNDNDTMVASTEYHSANVTQDNIKIKLSSVFIHFLPTFLKVISLSFYSIFGILLCGPKWLFHLSTNYSLKLNFFVFTILCSIITYIVYSIMKNGVLSQYKKLTPDFDDNNISSTDTKNKLINDRTASKTRDHSRDNIKNFSNEMKYKFDKTFHEDKTERNKGPTFVDDDDDSNKSFFSSYLDQFLSAIKIFGYLEKPVFHDLTKNMKTQKLDEGEILLLDNSIGFAIVVEGTLQIFHEVENDSPTTNTQNDYDYYRSASMENYNNSDNYQPSSSPSASVISSEENYIPLDGSDTDGQSFIENDSSGYIHLKNGLGKYQLLNTVKPGNPVSSLATILTLFTRNSGISREQNNVNSGINTPKPSTKRDSVQDQLVEFTLQNQGKLKENGLNESDVPPNSEFFNQRVVPNLGLPIPNILARAETDCTIAIIPPQAFENLTLKYPRSVCHIIQMILTKIYHVTFQTVHNYLGLTDEIMQIEYLLNKSVDYELPPYLKDQAVKKVLLDMKNQRYDSNKRMTATTAGTTGTTGVLGRHRPKLPHIPSKHIVLGSRDHLNPGDLLSNVPLSRKEVSTNKTTNPSTPSGSQTFDKLRESTKSPLSVTSGRVPSNGTEPTGFSSQQDETLDSTLKMAVVEAIFAYLNINEQNMTLKTPTSHSSQVSLSGQYTSNSSTLTHRESDISLISSFASSNYPRHTLRILPSNFAIRSPKVKRSKKKIEYKEEISASLDYEFAKSEFSDAIQFQYFKQGSTIIEQDKNGKGLYYVIKGRIDVTLLNYNQGVEVEPIGHTPKQKKSKRGNRILYTVEEGGIAGYLTSLVNYRSFVGLKAKTDVYVGFLPNDVLERLCDKYFLIYLRLAENLTSLLSPRILKLDHALEWVHLSASETLFRQGDPANGIYVVLNGRLRQFRSSDTTSNNMVVGELAQEESFGELEVLTATNRFNTTVAIRDSELARIPRTLFESLALEHPSIMIRVSRLVAKKMMIQNSDNTNVARIVGDDGNKYDFDLTIPSERRTTHLHSYHNTQSTYSRSRTYRSITILPITDGLPVEIFASKLVNAFKQVGRTTIGLNQRTTLTHLGRHAFDRLAKLKQSGYFAELEQMYEIVVYIADPSINSSWTSTCISQGDCILLLSDAHASSEVGKYEKLLLDSKSTARTELILLHPETYVEPGLTHRWLLPRPWVDAHHHMRFLVNEYERGGISGDSENHGMMSLIDKIIQADFSKKTQQNISRFLPGTIRATVENFSSRFMKKKTPYYTPLDTYKDDFLRLARILSGQAIGLVLGGGGAKGISHLGVIQALEEQGIPIDMIGGTSIGSFVGGLYAKDYNMLSIFGRTKKFCGRISSVWRMLTDLTWPVTSYTTGHEFNRGIWKVFGDTRIEDFWLPYFCNSTNITESVQEVHSFGYAWRYIRASMSLAGLLPPLEENGSMLLDGGYVDNLPVLEMKARGCDTIFAIDVGSMDDRTLMSYGDSLNGFWIIFNRFNPFSSHPNIPDLTEIQVRLGYVASVNALEKAKHTKGVIYARPPIDKYNTLEFSKFEEIYKLGLKYGRIFFTTLKEDNKMPNIPGGDATIINSEMPEFLLHRRNSI</sequence>
<gene>
    <name evidence="18" type="ORF">KABA2_13S01012</name>
</gene>
<dbReference type="Gene3D" id="2.60.120.10">
    <property type="entry name" value="Jelly Rolls"/>
    <property type="match status" value="3"/>
</dbReference>
<keyword evidence="9 13" id="KW-0442">Lipid degradation</keyword>
<dbReference type="GO" id="GO:0005789">
    <property type="term" value="C:endoplasmic reticulum membrane"/>
    <property type="evidence" value="ECO:0007669"/>
    <property type="project" value="UniProtKB-SubCell"/>
</dbReference>
<name>A0A8H2VKG0_9SACH</name>
<feature type="compositionally biased region" description="Low complexity" evidence="15">
    <location>
        <begin position="573"/>
        <end position="585"/>
    </location>
</feature>
<dbReference type="GO" id="GO:0004622">
    <property type="term" value="F:phosphatidylcholine lysophospholipase activity"/>
    <property type="evidence" value="ECO:0007669"/>
    <property type="project" value="UniProtKB-EC"/>
</dbReference>
<evidence type="ECO:0000256" key="15">
    <source>
        <dbReference type="SAM" id="MobiDB-lite"/>
    </source>
</evidence>
<dbReference type="FunFam" id="3.40.1090.10:FF:000007">
    <property type="entry name" value="Lysophospholipase NTE1"/>
    <property type="match status" value="1"/>
</dbReference>
<evidence type="ECO:0000256" key="3">
    <source>
        <dbReference type="ARBA" id="ARBA00013274"/>
    </source>
</evidence>
<feature type="compositionally biased region" description="Polar residues" evidence="15">
    <location>
        <begin position="596"/>
        <end position="621"/>
    </location>
</feature>
<dbReference type="RefSeq" id="XP_041408855.1">
    <property type="nucleotide sequence ID" value="XM_041552921.1"/>
</dbReference>
<dbReference type="InterPro" id="IPR018490">
    <property type="entry name" value="cNMP-bd_dom_sf"/>
</dbReference>
<evidence type="ECO:0000256" key="8">
    <source>
        <dbReference type="ARBA" id="ARBA00022824"/>
    </source>
</evidence>
<dbReference type="PROSITE" id="PS51635">
    <property type="entry name" value="PNPLA"/>
    <property type="match status" value="1"/>
</dbReference>
<dbReference type="Pfam" id="PF24179">
    <property type="entry name" value="NTE_Ploop"/>
    <property type="match status" value="1"/>
</dbReference>
<keyword evidence="6" id="KW-0677">Repeat</keyword>
<dbReference type="GO" id="GO:0016042">
    <property type="term" value="P:lipid catabolic process"/>
    <property type="evidence" value="ECO:0007669"/>
    <property type="project" value="UniProtKB-UniRule"/>
</dbReference>
<reference evidence="18 19" key="1">
    <citation type="submission" date="2020-05" db="EMBL/GenBank/DDBJ databases">
        <authorList>
            <person name="Casaregola S."/>
            <person name="Devillers H."/>
            <person name="Grondin C."/>
        </authorList>
    </citation>
    <scope>NUCLEOTIDE SEQUENCE [LARGE SCALE GENOMIC DNA]</scope>
    <source>
        <strain evidence="18 19">CLIB 1767</strain>
    </source>
</reference>
<organism evidence="18 19">
    <name type="scientific">Maudiozyma barnettii</name>
    <dbReference type="NCBI Taxonomy" id="61262"/>
    <lineage>
        <taxon>Eukaryota</taxon>
        <taxon>Fungi</taxon>
        <taxon>Dikarya</taxon>
        <taxon>Ascomycota</taxon>
        <taxon>Saccharomycotina</taxon>
        <taxon>Saccharomycetes</taxon>
        <taxon>Saccharomycetales</taxon>
        <taxon>Saccharomycetaceae</taxon>
        <taxon>Maudiozyma</taxon>
    </lineage>
</organism>
<evidence type="ECO:0000256" key="1">
    <source>
        <dbReference type="ARBA" id="ARBA00004586"/>
    </source>
</evidence>
<keyword evidence="8 14" id="KW-0256">Endoplasmic reticulum</keyword>
<dbReference type="InterPro" id="IPR050301">
    <property type="entry name" value="NTE"/>
</dbReference>
<dbReference type="SUPFAM" id="SSF51206">
    <property type="entry name" value="cAMP-binding domain-like"/>
    <property type="match status" value="3"/>
</dbReference>
<evidence type="ECO:0000256" key="9">
    <source>
        <dbReference type="ARBA" id="ARBA00022963"/>
    </source>
</evidence>
<dbReference type="Gene3D" id="3.40.1090.10">
    <property type="entry name" value="Cytosolic phospholipase A2 catalytic domain"/>
    <property type="match status" value="2"/>
</dbReference>
<feature type="short sequence motif" description="DGA/G" evidence="13">
    <location>
        <begin position="1428"/>
        <end position="1430"/>
    </location>
</feature>
<feature type="active site" description="Proton acceptor" evidence="13">
    <location>
        <position position="1428"/>
    </location>
</feature>
<dbReference type="Proteomes" id="UP000644660">
    <property type="component" value="Unassembled WGS sequence"/>
</dbReference>
<comment type="similarity">
    <text evidence="2 14">Belongs to the NTE family.</text>
</comment>
<evidence type="ECO:0000256" key="6">
    <source>
        <dbReference type="ARBA" id="ARBA00022737"/>
    </source>
</evidence>
<feature type="short sequence motif" description="GXSXG" evidence="13">
    <location>
        <begin position="1308"/>
        <end position="1312"/>
    </location>
</feature>
<dbReference type="EMBL" id="CAEFZW010000013">
    <property type="protein sequence ID" value="CAB4257011.1"/>
    <property type="molecule type" value="Genomic_DNA"/>
</dbReference>
<evidence type="ECO:0000259" key="17">
    <source>
        <dbReference type="PROSITE" id="PS51635"/>
    </source>
</evidence>
<comment type="catalytic activity">
    <reaction evidence="14">
        <text>a 1-acyl-sn-glycero-3-phosphocholine + H2O = sn-glycerol 3-phosphocholine + a fatty acid + H(+)</text>
        <dbReference type="Rhea" id="RHEA:15177"/>
        <dbReference type="ChEBI" id="CHEBI:15377"/>
        <dbReference type="ChEBI" id="CHEBI:15378"/>
        <dbReference type="ChEBI" id="CHEBI:16870"/>
        <dbReference type="ChEBI" id="CHEBI:28868"/>
        <dbReference type="ChEBI" id="CHEBI:58168"/>
        <dbReference type="EC" id="3.1.1.5"/>
    </reaction>
</comment>
<comment type="subcellular location">
    <subcellularLocation>
        <location evidence="1 14">Endoplasmic reticulum membrane</location>
    </subcellularLocation>
</comment>
<dbReference type="InterPro" id="IPR014710">
    <property type="entry name" value="RmlC-like_jellyroll"/>
</dbReference>
<dbReference type="GO" id="GO:0046486">
    <property type="term" value="P:glycerolipid metabolic process"/>
    <property type="evidence" value="ECO:0007669"/>
    <property type="project" value="UniProtKB-ARBA"/>
</dbReference>
<feature type="domain" description="Cyclic nucleotide-binding" evidence="16">
    <location>
        <begin position="734"/>
        <end position="843"/>
    </location>
</feature>
<comment type="caution">
    <text evidence="18">The sequence shown here is derived from an EMBL/GenBank/DDBJ whole genome shotgun (WGS) entry which is preliminary data.</text>
</comment>
<feature type="active site" description="Nucleophile" evidence="13">
    <location>
        <position position="1310"/>
    </location>
</feature>
<keyword evidence="5 14" id="KW-0812">Transmembrane</keyword>
<feature type="compositionally biased region" description="Low complexity" evidence="15">
    <location>
        <begin position="265"/>
        <end position="283"/>
    </location>
</feature>
<feature type="transmembrane region" description="Helical" evidence="14">
    <location>
        <begin position="76"/>
        <end position="94"/>
    </location>
</feature>
<feature type="region of interest" description="Disordered" evidence="15">
    <location>
        <begin position="550"/>
        <end position="622"/>
    </location>
</feature>
<accession>A0A8H2VKG0</accession>
<evidence type="ECO:0000256" key="2">
    <source>
        <dbReference type="ARBA" id="ARBA00006636"/>
    </source>
</evidence>
<dbReference type="EC" id="3.1.1.5" evidence="3 14"/>
<dbReference type="InterPro" id="IPR016035">
    <property type="entry name" value="Acyl_Trfase/lysoPLipase"/>
</dbReference>
<keyword evidence="11 13" id="KW-0443">Lipid metabolism</keyword>
<evidence type="ECO:0000259" key="16">
    <source>
        <dbReference type="PROSITE" id="PS50042"/>
    </source>
</evidence>
<dbReference type="SUPFAM" id="SSF52151">
    <property type="entry name" value="FabD/lysophospholipase-like"/>
    <property type="match status" value="1"/>
</dbReference>
<dbReference type="InterPro" id="IPR002641">
    <property type="entry name" value="PNPLA_dom"/>
</dbReference>
<dbReference type="Pfam" id="PF00027">
    <property type="entry name" value="cNMP_binding"/>
    <property type="match status" value="2"/>
</dbReference>
<feature type="domain" description="PNPLA" evidence="17">
    <location>
        <begin position="1277"/>
        <end position="1441"/>
    </location>
</feature>
<comment type="function">
    <text evidence="14">Intracellular phospholipase B that catalyzes the double deacylation of phosphatidylcholine (PC) to glycerophosphocholine (GroPCho). Plays an important role in membrane lipid homeostasis.</text>
</comment>
<dbReference type="SMART" id="SM00100">
    <property type="entry name" value="cNMP"/>
    <property type="match status" value="2"/>
</dbReference>
<evidence type="ECO:0000256" key="4">
    <source>
        <dbReference type="ARBA" id="ARBA00018317"/>
    </source>
</evidence>
<dbReference type="InterPro" id="IPR056556">
    <property type="entry name" value="NTE1_P-loop_dom"/>
</dbReference>
<evidence type="ECO:0000256" key="13">
    <source>
        <dbReference type="PROSITE-ProRule" id="PRU01161"/>
    </source>
</evidence>
<keyword evidence="19" id="KW-1185">Reference proteome</keyword>
<evidence type="ECO:0000256" key="12">
    <source>
        <dbReference type="ARBA" id="ARBA00023136"/>
    </source>
</evidence>
<protein>
    <recommendedName>
        <fullName evidence="4 14">Lysophospholipase NTE1</fullName>
        <ecNumber evidence="3 14">3.1.1.5</ecNumber>
    </recommendedName>
    <alternativeName>
        <fullName evidence="14">Intracellular phospholipase B</fullName>
    </alternativeName>
</protein>
<evidence type="ECO:0000256" key="7">
    <source>
        <dbReference type="ARBA" id="ARBA00022801"/>
    </source>
</evidence>
<feature type="short sequence motif" description="GXGXXG" evidence="13">
    <location>
        <begin position="1281"/>
        <end position="1286"/>
    </location>
</feature>
<evidence type="ECO:0000313" key="19">
    <source>
        <dbReference type="Proteomes" id="UP000644660"/>
    </source>
</evidence>
<feature type="domain" description="Cyclic nucleotide-binding" evidence="16">
    <location>
        <begin position="857"/>
        <end position="978"/>
    </location>
</feature>
<evidence type="ECO:0000256" key="10">
    <source>
        <dbReference type="ARBA" id="ARBA00022989"/>
    </source>
</evidence>
<dbReference type="CDD" id="cd00038">
    <property type="entry name" value="CAP_ED"/>
    <property type="match status" value="2"/>
</dbReference>
<dbReference type="InterPro" id="IPR000595">
    <property type="entry name" value="cNMP-bd_dom"/>
</dbReference>
<keyword evidence="10 14" id="KW-1133">Transmembrane helix</keyword>
<keyword evidence="7 13" id="KW-0378">Hydrolase</keyword>
<dbReference type="Pfam" id="PF01734">
    <property type="entry name" value="Patatin"/>
    <property type="match status" value="1"/>
</dbReference>
<feature type="transmembrane region" description="Helical" evidence="14">
    <location>
        <begin position="41"/>
        <end position="64"/>
    </location>
</feature>
<dbReference type="PANTHER" id="PTHR14226">
    <property type="entry name" value="NEUROPATHY TARGET ESTERASE/SWISS CHEESE D.MELANOGASTER"/>
    <property type="match status" value="1"/>
</dbReference>
<dbReference type="PROSITE" id="PS50042">
    <property type="entry name" value="CNMP_BINDING_3"/>
    <property type="match status" value="2"/>
</dbReference>
<evidence type="ECO:0000256" key="11">
    <source>
        <dbReference type="ARBA" id="ARBA00023098"/>
    </source>
</evidence>
<dbReference type="GeneID" id="64860119"/>
<evidence type="ECO:0000256" key="5">
    <source>
        <dbReference type="ARBA" id="ARBA00022692"/>
    </source>
</evidence>
<dbReference type="PANTHER" id="PTHR14226:SF29">
    <property type="entry name" value="NEUROPATHY TARGET ESTERASE SWS"/>
    <property type="match status" value="1"/>
</dbReference>
<dbReference type="FunFam" id="3.40.1090.10:FF:000013">
    <property type="entry name" value="Lysophospholipase NTE1"/>
    <property type="match status" value="1"/>
</dbReference>
<proteinExistence type="inferred from homology"/>
<keyword evidence="12 14" id="KW-0472">Membrane</keyword>
<evidence type="ECO:0000313" key="18">
    <source>
        <dbReference type="EMBL" id="CAB4257011.1"/>
    </source>
</evidence>
<evidence type="ECO:0000256" key="14">
    <source>
        <dbReference type="RuleBase" id="RU362043"/>
    </source>
</evidence>